<evidence type="ECO:0000256" key="1">
    <source>
        <dbReference type="ARBA" id="ARBA00004609"/>
    </source>
</evidence>
<comment type="function">
    <text evidence="12">Cell surface proteoglycan.</text>
</comment>
<keyword evidence="13" id="KW-0812">Transmembrane</keyword>
<keyword evidence="10 12" id="KW-0449">Lipoprotein</keyword>
<keyword evidence="8" id="KW-0325">Glycoprotein</keyword>
<feature type="transmembrane region" description="Helical" evidence="13">
    <location>
        <begin position="9"/>
        <end position="29"/>
    </location>
</feature>
<dbReference type="Pfam" id="PF01153">
    <property type="entry name" value="Glypican"/>
    <property type="match status" value="1"/>
</dbReference>
<dbReference type="GO" id="GO:0045202">
    <property type="term" value="C:synapse"/>
    <property type="evidence" value="ECO:0007669"/>
    <property type="project" value="TreeGrafter"/>
</dbReference>
<evidence type="ECO:0000256" key="4">
    <source>
        <dbReference type="ARBA" id="ARBA00022622"/>
    </source>
</evidence>
<keyword evidence="5" id="KW-0732">Signal</keyword>
<evidence type="ECO:0000256" key="3">
    <source>
        <dbReference type="ARBA" id="ARBA00022475"/>
    </source>
</evidence>
<dbReference type="GO" id="GO:0009986">
    <property type="term" value="C:cell surface"/>
    <property type="evidence" value="ECO:0007669"/>
    <property type="project" value="TreeGrafter"/>
</dbReference>
<reference evidence="14" key="2">
    <citation type="submission" date="2025-08" db="UniProtKB">
        <authorList>
            <consortium name="Ensembl"/>
        </authorList>
    </citation>
    <scope>IDENTIFICATION</scope>
</reference>
<evidence type="ECO:0000256" key="13">
    <source>
        <dbReference type="SAM" id="Phobius"/>
    </source>
</evidence>
<dbReference type="GO" id="GO:0009966">
    <property type="term" value="P:regulation of signal transduction"/>
    <property type="evidence" value="ECO:0007669"/>
    <property type="project" value="InterPro"/>
</dbReference>
<keyword evidence="3" id="KW-1003">Cell membrane</keyword>
<dbReference type="GO" id="GO:1905475">
    <property type="term" value="P:regulation of protein localization to membrane"/>
    <property type="evidence" value="ECO:0007669"/>
    <property type="project" value="TreeGrafter"/>
</dbReference>
<dbReference type="GO" id="GO:0016477">
    <property type="term" value="P:cell migration"/>
    <property type="evidence" value="ECO:0007669"/>
    <property type="project" value="TreeGrafter"/>
</dbReference>
<comment type="similarity">
    <text evidence="2 11">Belongs to the glypican family.</text>
</comment>
<reference evidence="14" key="3">
    <citation type="submission" date="2025-09" db="UniProtKB">
        <authorList>
            <consortium name="Ensembl"/>
        </authorList>
    </citation>
    <scope>IDENTIFICATION</scope>
</reference>
<comment type="subcellular location">
    <subcellularLocation>
        <location evidence="1 12">Cell membrane</location>
        <topology evidence="1 12">Lipid-anchor</topology>
        <topology evidence="1 12">GPI-anchor</topology>
    </subcellularLocation>
</comment>
<dbReference type="Proteomes" id="UP000694400">
    <property type="component" value="Chromosome 1"/>
</dbReference>
<evidence type="ECO:0000256" key="9">
    <source>
        <dbReference type="ARBA" id="ARBA00023207"/>
    </source>
</evidence>
<protein>
    <recommendedName>
        <fullName evidence="16">Glypican-6</fullName>
    </recommendedName>
</protein>
<sequence length="237" mass="26096">VNVLRDKYIYLSLLISVVGLLCKVLVAGGHRGGFCENNPEAAPCLVRAPLLTRAEPISNVVLRLCESIFKTRKKTLRQTAAGRVRGVRNSLAGTKVSEEGGGEVLQALRQKFPVVCGEDYGEAGSHVVTELGEHLRICPQEYTCCTSEMEDKLSQQSKLEFENLVEETSHFVRTTFVSRHKKFDGGGKTFVGGGIAVLGPSNSSSYSVSDQRRLSRETTLCFASFYLFYRCSKDEDS</sequence>
<dbReference type="Ensembl" id="ENSAPLT00020018432.1">
    <property type="protein sequence ID" value="ENSAPLP00020017066.1"/>
    <property type="gene ID" value="ENSAPLG00020012253.1"/>
</dbReference>
<dbReference type="PANTHER" id="PTHR10822">
    <property type="entry name" value="GLYPICAN"/>
    <property type="match status" value="1"/>
</dbReference>
<dbReference type="GO" id="GO:0005576">
    <property type="term" value="C:extracellular region"/>
    <property type="evidence" value="ECO:0007669"/>
    <property type="project" value="TreeGrafter"/>
</dbReference>
<keyword evidence="7 12" id="KW-0472">Membrane</keyword>
<accession>A0A8B9T7W3</accession>
<keyword evidence="13" id="KW-1133">Transmembrane helix</keyword>
<evidence type="ECO:0000256" key="11">
    <source>
        <dbReference type="RuleBase" id="RU003518"/>
    </source>
</evidence>
<organism evidence="14 15">
    <name type="scientific">Anas platyrhynchos</name>
    <name type="common">Mallard</name>
    <name type="synonym">Anas boschas</name>
    <dbReference type="NCBI Taxonomy" id="8839"/>
    <lineage>
        <taxon>Eukaryota</taxon>
        <taxon>Metazoa</taxon>
        <taxon>Chordata</taxon>
        <taxon>Craniata</taxon>
        <taxon>Vertebrata</taxon>
        <taxon>Euteleostomi</taxon>
        <taxon>Archelosauria</taxon>
        <taxon>Archosauria</taxon>
        <taxon>Dinosauria</taxon>
        <taxon>Saurischia</taxon>
        <taxon>Theropoda</taxon>
        <taxon>Coelurosauria</taxon>
        <taxon>Aves</taxon>
        <taxon>Neognathae</taxon>
        <taxon>Galloanserae</taxon>
        <taxon>Anseriformes</taxon>
        <taxon>Anatidae</taxon>
        <taxon>Anatinae</taxon>
        <taxon>Anas</taxon>
    </lineage>
</organism>
<evidence type="ECO:0000313" key="14">
    <source>
        <dbReference type="Ensembl" id="ENSAPLP00020017066.1"/>
    </source>
</evidence>
<evidence type="ECO:0000256" key="7">
    <source>
        <dbReference type="ARBA" id="ARBA00023136"/>
    </source>
</evidence>
<keyword evidence="9 12" id="KW-0357">Heparan sulfate</keyword>
<keyword evidence="6 12" id="KW-0654">Proteoglycan</keyword>
<evidence type="ECO:0000313" key="15">
    <source>
        <dbReference type="Proteomes" id="UP000694400"/>
    </source>
</evidence>
<name>A0A8B9T7W3_ANAPL</name>
<evidence type="ECO:0000256" key="12">
    <source>
        <dbReference type="RuleBase" id="RU003519"/>
    </source>
</evidence>
<dbReference type="PANTHER" id="PTHR10822:SF31">
    <property type="entry name" value="GLYPICAN-6"/>
    <property type="match status" value="1"/>
</dbReference>
<evidence type="ECO:0000256" key="2">
    <source>
        <dbReference type="ARBA" id="ARBA00010260"/>
    </source>
</evidence>
<keyword evidence="4 12" id="KW-0336">GPI-anchor</keyword>
<dbReference type="GO" id="GO:0005886">
    <property type="term" value="C:plasma membrane"/>
    <property type="evidence" value="ECO:0007669"/>
    <property type="project" value="UniProtKB-SubCell"/>
</dbReference>
<evidence type="ECO:0000256" key="6">
    <source>
        <dbReference type="ARBA" id="ARBA00022974"/>
    </source>
</evidence>
<proteinExistence type="inferred from homology"/>
<dbReference type="AlphaFoldDB" id="A0A8B9T7W3"/>
<reference evidence="14" key="1">
    <citation type="submission" date="2019-08" db="EMBL/GenBank/DDBJ databases">
        <title>Three high-quality genomes provides insights into domestication of ducks.</title>
        <authorList>
            <person name="Hou Z.C."/>
            <person name="Zhu F."/>
            <person name="Yin Z.T."/>
            <person name="Zhang F."/>
        </authorList>
    </citation>
    <scope>NUCLEOTIDE SEQUENCE [LARGE SCALE GENOMIC DNA]</scope>
</reference>
<evidence type="ECO:0008006" key="16">
    <source>
        <dbReference type="Google" id="ProtNLM"/>
    </source>
</evidence>
<evidence type="ECO:0000256" key="10">
    <source>
        <dbReference type="ARBA" id="ARBA00023288"/>
    </source>
</evidence>
<evidence type="ECO:0000256" key="5">
    <source>
        <dbReference type="ARBA" id="ARBA00022729"/>
    </source>
</evidence>
<dbReference type="GO" id="GO:0098552">
    <property type="term" value="C:side of membrane"/>
    <property type="evidence" value="ECO:0007669"/>
    <property type="project" value="UniProtKB-KW"/>
</dbReference>
<dbReference type="InterPro" id="IPR001863">
    <property type="entry name" value="Glypican"/>
</dbReference>
<evidence type="ECO:0000256" key="8">
    <source>
        <dbReference type="ARBA" id="ARBA00023180"/>
    </source>
</evidence>